<protein>
    <submittedName>
        <fullName evidence="2">Uncharacterized protein</fullName>
    </submittedName>
</protein>
<evidence type="ECO:0000256" key="1">
    <source>
        <dbReference type="SAM" id="SignalP"/>
    </source>
</evidence>
<reference evidence="2 3" key="1">
    <citation type="journal article" date="2013" name="Antonie Van Leeuwenhoek">
        <title>Dongia rigui sp. nov., isolated from freshwater of a large wetland in Korea.</title>
        <authorList>
            <person name="Baik K.S."/>
            <person name="Hwang Y.M."/>
            <person name="Choi J.S."/>
            <person name="Kwon J."/>
            <person name="Seong C.N."/>
        </authorList>
    </citation>
    <scope>NUCLEOTIDE SEQUENCE [LARGE SCALE GENOMIC DNA]</scope>
    <source>
        <strain evidence="2 3">04SU4-P</strain>
    </source>
</reference>
<organism evidence="2 3">
    <name type="scientific">Dongia rigui</name>
    <dbReference type="NCBI Taxonomy" id="940149"/>
    <lineage>
        <taxon>Bacteria</taxon>
        <taxon>Pseudomonadati</taxon>
        <taxon>Pseudomonadota</taxon>
        <taxon>Alphaproteobacteria</taxon>
        <taxon>Rhodospirillales</taxon>
        <taxon>Dongiaceae</taxon>
        <taxon>Dongia</taxon>
    </lineage>
</organism>
<evidence type="ECO:0000313" key="3">
    <source>
        <dbReference type="Proteomes" id="UP001271769"/>
    </source>
</evidence>
<accession>A0ABU5E3Q0</accession>
<comment type="caution">
    <text evidence="2">The sequence shown here is derived from an EMBL/GenBank/DDBJ whole genome shotgun (WGS) entry which is preliminary data.</text>
</comment>
<feature type="chain" id="PRO_5045686527" evidence="1">
    <location>
        <begin position="31"/>
        <end position="133"/>
    </location>
</feature>
<dbReference type="Proteomes" id="UP001271769">
    <property type="component" value="Unassembled WGS sequence"/>
</dbReference>
<name>A0ABU5E3Q0_9PROT</name>
<dbReference type="EMBL" id="JAXCLX010000004">
    <property type="protein sequence ID" value="MDY0874104.1"/>
    <property type="molecule type" value="Genomic_DNA"/>
</dbReference>
<keyword evidence="3" id="KW-1185">Reference proteome</keyword>
<proteinExistence type="predicted"/>
<gene>
    <name evidence="2" type="ORF">SMD31_19335</name>
</gene>
<evidence type="ECO:0000313" key="2">
    <source>
        <dbReference type="EMBL" id="MDY0874104.1"/>
    </source>
</evidence>
<feature type="signal peptide" evidence="1">
    <location>
        <begin position="1"/>
        <end position="30"/>
    </location>
</feature>
<keyword evidence="1" id="KW-0732">Signal</keyword>
<dbReference type="RefSeq" id="WP_320502578.1">
    <property type="nucleotide sequence ID" value="NZ_JAXCLX010000004.1"/>
</dbReference>
<sequence>MLARKTWSRKIRFCLNSCVLLAGLTATASAEPMHMTGQEIYELFKGNTVHGEWAGKEYWSYFGPDGWTTYKTKDAPLQTGRWSTNPTQYCSIWGDAPQACYDILKDGWTLIWVTRDGNHYTSTLLQGNQTPHD</sequence>